<reference evidence="1 2" key="1">
    <citation type="submission" date="2018-09" db="EMBL/GenBank/DDBJ databases">
        <title>YIM PH21274 draft genome.</title>
        <authorList>
            <person name="Miao C."/>
        </authorList>
    </citation>
    <scope>NUCLEOTIDE SEQUENCE [LARGE SCALE GENOMIC DNA]</scope>
    <source>
        <strain evidence="1 2">YIM PH 21724</strain>
    </source>
</reference>
<dbReference type="EMBL" id="QZFU01000012">
    <property type="protein sequence ID" value="RJO78711.1"/>
    <property type="molecule type" value="Genomic_DNA"/>
</dbReference>
<comment type="caution">
    <text evidence="1">The sequence shown here is derived from an EMBL/GenBank/DDBJ whole genome shotgun (WGS) entry which is preliminary data.</text>
</comment>
<accession>A0A3A4KU92</accession>
<evidence type="ECO:0000313" key="2">
    <source>
        <dbReference type="Proteomes" id="UP000266677"/>
    </source>
</evidence>
<protein>
    <submittedName>
        <fullName evidence="1">Uncharacterized protein</fullName>
    </submittedName>
</protein>
<evidence type="ECO:0000313" key="1">
    <source>
        <dbReference type="EMBL" id="RJO78711.1"/>
    </source>
</evidence>
<dbReference type="AlphaFoldDB" id="A0A3A4KU92"/>
<dbReference type="OrthoDB" id="9182727at2"/>
<organism evidence="1 2">
    <name type="scientific">Nocardia panacis</name>
    <dbReference type="NCBI Taxonomy" id="2340916"/>
    <lineage>
        <taxon>Bacteria</taxon>
        <taxon>Bacillati</taxon>
        <taxon>Actinomycetota</taxon>
        <taxon>Actinomycetes</taxon>
        <taxon>Mycobacteriales</taxon>
        <taxon>Nocardiaceae</taxon>
        <taxon>Nocardia</taxon>
    </lineage>
</organism>
<sequence length="197" mass="22602">MPEISVPPEIRDAVLRELYRQVGMIEWEEMSSREKTKYYTQWVEDPLIGGELADYYTAEGMRVWIKDGPLKEYTRALENVGPFARYATRRLSPPGEFIREVLGDTWTTVPGSLGEKPMHCRVESGGTRRYLCWGRPRTFRDLLWAAVNQAVTGGSRPLIVVFVTGTQPVDDKLEAQHERIAQHCGIDLAYVRRQLTE</sequence>
<keyword evidence="2" id="KW-1185">Reference proteome</keyword>
<proteinExistence type="predicted"/>
<dbReference type="Proteomes" id="UP000266677">
    <property type="component" value="Unassembled WGS sequence"/>
</dbReference>
<name>A0A3A4KU92_9NOCA</name>
<gene>
    <name evidence="1" type="ORF">D5S18_03965</name>
</gene>